<evidence type="ECO:0000313" key="2">
    <source>
        <dbReference type="Proteomes" id="UP000291404"/>
    </source>
</evidence>
<organism evidence="1 2">
    <name type="scientific">Hamiltosporidium magnivora</name>
    <dbReference type="NCBI Taxonomy" id="148818"/>
    <lineage>
        <taxon>Eukaryota</taxon>
        <taxon>Fungi</taxon>
        <taxon>Fungi incertae sedis</taxon>
        <taxon>Microsporidia</taxon>
        <taxon>Dubosqiidae</taxon>
        <taxon>Hamiltosporidium</taxon>
    </lineage>
</organism>
<evidence type="ECO:0000313" key="1">
    <source>
        <dbReference type="EMBL" id="TBU02505.1"/>
    </source>
</evidence>
<protein>
    <submittedName>
        <fullName evidence="1">Uncharacterized protein</fullName>
    </submittedName>
</protein>
<keyword evidence="2" id="KW-1185">Reference proteome</keyword>
<sequence>MILINLKNSLFYTPFSDEINSVSFFTTNATHRQNDKTTDNIKNKEIVLKHLNALNINLLNIHFPVKIPMVLQQQNISDVEDGLIRFIESVFESTDIFSFAQNMKANKNILWFILEIRNKYFRFQIERNLSILVEKLYQINFEAQTDPKPTNINGVLKYLKKIVLKKLFLKNKNFKAINEQKMKNEALLKESLKIFGQILTEFEFLILNFHFEGSFERIFLYLNIETSEIRKTCLCETGTNWVTGFFNNKSIFNILNEGGKRIHGASIGSIGIHLSNDEYENRYFTFCFQLNMYFDFVRREERMKVFETHFWDLFILKKSVFQDFSEQEITIFIIFFYQEKVSNIKLTDIYLQNDSLYFEIELDKTIKCKRILKAFSDKIFSISNDYHKFNLIFIDISFFRNSCVFDVKENFDVSWGQQKNDLSSIFSLKALKFNINLIFLRLLKLQIYNCQSANLRFKIILVEENILDKPALADVLREVLNKHVKDTRKHSKTIILDELTPSRINKLLSSTKNNYTFYDEYLDVIDSLIEELSAMFNELIRQKTIEGVFCDRKNDGSFDSQKVLSQIKNLKRSENSNTFKTSCFFFQKTNQSISNKKKIRT</sequence>
<accession>A0A4Q9L5T4</accession>
<dbReference type="Proteomes" id="UP000291404">
    <property type="component" value="Unassembled WGS sequence"/>
</dbReference>
<name>A0A4Q9L5T4_9MICR</name>
<comment type="caution">
    <text evidence="1">The sequence shown here is derived from an EMBL/GenBank/DDBJ whole genome shotgun (WGS) entry which is preliminary data.</text>
</comment>
<gene>
    <name evidence="1" type="ORF">CWI36_1097p0010</name>
</gene>
<dbReference type="EMBL" id="PITI01001097">
    <property type="protein sequence ID" value="TBU02505.1"/>
    <property type="molecule type" value="Genomic_DNA"/>
</dbReference>
<dbReference type="VEuPathDB" id="MicrosporidiaDB:CWI36_1097p0010"/>
<dbReference type="AlphaFoldDB" id="A0A4Q9L5T4"/>
<proteinExistence type="predicted"/>
<dbReference type="VEuPathDB" id="MicrosporidiaDB:CWI39_0187p0020"/>
<reference evidence="1 2" key="1">
    <citation type="submission" date="2017-12" db="EMBL/GenBank/DDBJ databases">
        <authorList>
            <person name="Pombert J.-F."/>
            <person name="Haag K.L."/>
            <person name="Ebert D."/>
        </authorList>
    </citation>
    <scope>NUCLEOTIDE SEQUENCE [LARGE SCALE GENOMIC DNA]</scope>
    <source>
        <strain evidence="1">BE-OM-2</strain>
    </source>
</reference>